<gene>
    <name evidence="10 12" type="primary">engB</name>
    <name evidence="12" type="ORF">RVIR1_14130</name>
</gene>
<evidence type="ECO:0000259" key="11">
    <source>
        <dbReference type="PROSITE" id="PS51706"/>
    </source>
</evidence>
<evidence type="ECO:0000256" key="2">
    <source>
        <dbReference type="ARBA" id="ARBA00009638"/>
    </source>
</evidence>
<dbReference type="InterPro" id="IPR030393">
    <property type="entry name" value="G_ENGB_dom"/>
</dbReference>
<accession>A0A2Z5UWG6</accession>
<evidence type="ECO:0000256" key="3">
    <source>
        <dbReference type="ARBA" id="ARBA00022618"/>
    </source>
</evidence>
<dbReference type="EMBL" id="AP018005">
    <property type="protein sequence ID" value="BBB15858.1"/>
    <property type="molecule type" value="Genomic_DNA"/>
</dbReference>
<dbReference type="GO" id="GO:0046872">
    <property type="term" value="F:metal ion binding"/>
    <property type="evidence" value="ECO:0007669"/>
    <property type="project" value="UniProtKB-KW"/>
</dbReference>
<dbReference type="Pfam" id="PF01926">
    <property type="entry name" value="MMR_HSR1"/>
    <property type="match status" value="1"/>
</dbReference>
<evidence type="ECO:0000256" key="10">
    <source>
        <dbReference type="HAMAP-Rule" id="MF_00321"/>
    </source>
</evidence>
<dbReference type="GO" id="GO:0005829">
    <property type="term" value="C:cytosol"/>
    <property type="evidence" value="ECO:0007669"/>
    <property type="project" value="TreeGrafter"/>
</dbReference>
<dbReference type="AlphaFoldDB" id="A0A2Z5UWG6"/>
<dbReference type="FunFam" id="3.40.50.300:FF:000098">
    <property type="entry name" value="Probable GTP-binding protein EngB"/>
    <property type="match status" value="1"/>
</dbReference>
<proteinExistence type="inferred from homology"/>
<evidence type="ECO:0000313" key="12">
    <source>
        <dbReference type="EMBL" id="BBB15858.1"/>
    </source>
</evidence>
<dbReference type="CDD" id="cd01876">
    <property type="entry name" value="YihA_EngB"/>
    <property type="match status" value="1"/>
</dbReference>
<evidence type="ECO:0000313" key="13">
    <source>
        <dbReference type="Proteomes" id="UP000282483"/>
    </source>
</evidence>
<dbReference type="PANTHER" id="PTHR11649">
    <property type="entry name" value="MSS1/TRME-RELATED GTP-BINDING PROTEIN"/>
    <property type="match status" value="1"/>
</dbReference>
<keyword evidence="4" id="KW-0479">Metal-binding</keyword>
<keyword evidence="8 10" id="KW-0717">Septation</keyword>
<reference evidence="12 13" key="1">
    <citation type="submission" date="2017-03" db="EMBL/GenBank/DDBJ databases">
        <title>The genome sequence of Candidatus Rickettsiella viridis.</title>
        <authorList>
            <person name="Nikoh N."/>
            <person name="Tsuchida T."/>
            <person name="Yamaguchi K."/>
            <person name="Maeda T."/>
            <person name="Shigenobu S."/>
            <person name="Fukatsu T."/>
        </authorList>
    </citation>
    <scope>NUCLEOTIDE SEQUENCE [LARGE SCALE GENOMIC DNA]</scope>
    <source>
        <strain evidence="12 13">Ap-RA04</strain>
    </source>
</reference>
<dbReference type="SUPFAM" id="SSF52540">
    <property type="entry name" value="P-loop containing nucleoside triphosphate hydrolases"/>
    <property type="match status" value="1"/>
</dbReference>
<dbReference type="InterPro" id="IPR027417">
    <property type="entry name" value="P-loop_NTPase"/>
</dbReference>
<dbReference type="Gene3D" id="3.40.50.300">
    <property type="entry name" value="P-loop containing nucleotide triphosphate hydrolases"/>
    <property type="match status" value="1"/>
</dbReference>
<sequence>MNTFAFPPTRFLTSAAQLTQLPSDKGSEVAFIGRSNSGKSTAINAITGIKGLARASKTPGRTQLLNFFQITEEQRLVDLPGYGYAHVNDQKKQDWEAVISDYLQTRHSLKGLIITMDSRHPLKERDESMLSWAVHYQIPVYILLTKTDKLTRQQSMNVLKKTQQRLIQLKNNSIVQLFSATKGIGLETAQRTILNWLRHE</sequence>
<keyword evidence="13" id="KW-1185">Reference proteome</keyword>
<keyword evidence="3 10" id="KW-0132">Cell division</keyword>
<dbReference type="GO" id="GO:0005525">
    <property type="term" value="F:GTP binding"/>
    <property type="evidence" value="ECO:0007669"/>
    <property type="project" value="UniProtKB-UniRule"/>
</dbReference>
<keyword evidence="7 10" id="KW-0342">GTP-binding</keyword>
<dbReference type="Proteomes" id="UP000282483">
    <property type="component" value="Chromosome"/>
</dbReference>
<feature type="domain" description="EngB-type G" evidence="11">
    <location>
        <begin position="25"/>
        <end position="199"/>
    </location>
</feature>
<keyword evidence="6" id="KW-0460">Magnesium</keyword>
<evidence type="ECO:0000256" key="9">
    <source>
        <dbReference type="ARBA" id="ARBA00023306"/>
    </source>
</evidence>
<protein>
    <recommendedName>
        <fullName evidence="10">Probable GTP-binding protein EngB</fullName>
    </recommendedName>
</protein>
<evidence type="ECO:0000256" key="7">
    <source>
        <dbReference type="ARBA" id="ARBA00023134"/>
    </source>
</evidence>
<dbReference type="GO" id="GO:0000917">
    <property type="term" value="P:division septum assembly"/>
    <property type="evidence" value="ECO:0007669"/>
    <property type="project" value="UniProtKB-KW"/>
</dbReference>
<dbReference type="RefSeq" id="WP_126323386.1">
    <property type="nucleotide sequence ID" value="NZ_AP018005.1"/>
</dbReference>
<evidence type="ECO:0000256" key="1">
    <source>
        <dbReference type="ARBA" id="ARBA00001946"/>
    </source>
</evidence>
<dbReference type="InterPro" id="IPR006073">
    <property type="entry name" value="GTP-bd"/>
</dbReference>
<dbReference type="OrthoDB" id="9804921at2"/>
<evidence type="ECO:0000256" key="5">
    <source>
        <dbReference type="ARBA" id="ARBA00022741"/>
    </source>
</evidence>
<comment type="function">
    <text evidence="10">Necessary for normal cell division and for the maintenance of normal septation.</text>
</comment>
<dbReference type="HAMAP" id="MF_00321">
    <property type="entry name" value="GTPase_EngB"/>
    <property type="match status" value="1"/>
</dbReference>
<dbReference type="KEGG" id="rvi:RVIR1_14130"/>
<evidence type="ECO:0000256" key="6">
    <source>
        <dbReference type="ARBA" id="ARBA00022842"/>
    </source>
</evidence>
<comment type="similarity">
    <text evidence="2 10">Belongs to the TRAFAC class TrmE-Era-EngA-EngB-Septin-like GTPase superfamily. EngB GTPase family.</text>
</comment>
<dbReference type="NCBIfam" id="TIGR03598">
    <property type="entry name" value="GTPase_YsxC"/>
    <property type="match status" value="1"/>
</dbReference>
<keyword evidence="5 10" id="KW-0547">Nucleotide-binding</keyword>
<evidence type="ECO:0000256" key="4">
    <source>
        <dbReference type="ARBA" id="ARBA00022723"/>
    </source>
</evidence>
<dbReference type="PANTHER" id="PTHR11649:SF13">
    <property type="entry name" value="ENGB-TYPE G DOMAIN-CONTAINING PROTEIN"/>
    <property type="match status" value="1"/>
</dbReference>
<organism evidence="12 13">
    <name type="scientific">Candidatus Rickettsiella viridis</name>
    <dbReference type="NCBI Taxonomy" id="676208"/>
    <lineage>
        <taxon>Bacteria</taxon>
        <taxon>Pseudomonadati</taxon>
        <taxon>Pseudomonadota</taxon>
        <taxon>Gammaproteobacteria</taxon>
        <taxon>Legionellales</taxon>
        <taxon>Coxiellaceae</taxon>
        <taxon>Rickettsiella</taxon>
    </lineage>
</organism>
<comment type="cofactor">
    <cofactor evidence="1">
        <name>Mg(2+)</name>
        <dbReference type="ChEBI" id="CHEBI:18420"/>
    </cofactor>
</comment>
<dbReference type="InterPro" id="IPR019987">
    <property type="entry name" value="GTP-bd_ribosome_bio_YsxC"/>
</dbReference>
<keyword evidence="9 10" id="KW-0131">Cell cycle</keyword>
<name>A0A2Z5UWG6_9COXI</name>
<dbReference type="PROSITE" id="PS51706">
    <property type="entry name" value="G_ENGB"/>
    <property type="match status" value="1"/>
</dbReference>
<evidence type="ECO:0000256" key="8">
    <source>
        <dbReference type="ARBA" id="ARBA00023210"/>
    </source>
</evidence>